<proteinExistence type="predicted"/>
<evidence type="ECO:0000256" key="1">
    <source>
        <dbReference type="SAM" id="Phobius"/>
    </source>
</evidence>
<accession>A0A1J4J5L4</accession>
<dbReference type="Proteomes" id="UP000179807">
    <property type="component" value="Unassembled WGS sequence"/>
</dbReference>
<feature type="signal peptide" evidence="2">
    <location>
        <begin position="1"/>
        <end position="16"/>
    </location>
</feature>
<dbReference type="VEuPathDB" id="TrichDB:TRFO_39304"/>
<reference evidence="3" key="1">
    <citation type="submission" date="2016-10" db="EMBL/GenBank/DDBJ databases">
        <authorList>
            <person name="Benchimol M."/>
            <person name="Almeida L.G."/>
            <person name="Vasconcelos A.T."/>
            <person name="Perreira-Neves A."/>
            <person name="Rosa I.A."/>
            <person name="Tasca T."/>
            <person name="Bogo M.R."/>
            <person name="de Souza W."/>
        </authorList>
    </citation>
    <scope>NUCLEOTIDE SEQUENCE [LARGE SCALE GENOMIC DNA]</scope>
    <source>
        <strain evidence="3">K</strain>
    </source>
</reference>
<protein>
    <recommendedName>
        <fullName evidence="5">Peptidase A1 domain-containing protein</fullName>
    </recommendedName>
</protein>
<name>A0A1J4J5L4_9EUKA</name>
<keyword evidence="1" id="KW-0812">Transmembrane</keyword>
<evidence type="ECO:0008006" key="5">
    <source>
        <dbReference type="Google" id="ProtNLM"/>
    </source>
</evidence>
<evidence type="ECO:0000313" key="4">
    <source>
        <dbReference type="Proteomes" id="UP000179807"/>
    </source>
</evidence>
<dbReference type="AlphaFoldDB" id="A0A1J4J5L4"/>
<keyword evidence="1" id="KW-1133">Transmembrane helix</keyword>
<keyword evidence="4" id="KW-1185">Reference proteome</keyword>
<organism evidence="3 4">
    <name type="scientific">Tritrichomonas foetus</name>
    <dbReference type="NCBI Taxonomy" id="1144522"/>
    <lineage>
        <taxon>Eukaryota</taxon>
        <taxon>Metamonada</taxon>
        <taxon>Parabasalia</taxon>
        <taxon>Tritrichomonadida</taxon>
        <taxon>Tritrichomonadidae</taxon>
        <taxon>Tritrichomonas</taxon>
    </lineage>
</organism>
<gene>
    <name evidence="3" type="ORF">TRFO_39304</name>
</gene>
<comment type="caution">
    <text evidence="3">The sequence shown here is derived from an EMBL/GenBank/DDBJ whole genome shotgun (WGS) entry which is preliminary data.</text>
</comment>
<feature type="transmembrane region" description="Helical" evidence="1">
    <location>
        <begin position="347"/>
        <end position="371"/>
    </location>
</feature>
<evidence type="ECO:0000313" key="3">
    <source>
        <dbReference type="EMBL" id="OHS94534.1"/>
    </source>
</evidence>
<sequence>MMIFFSLLLHLNACVCDETIWIEWDLHNPYVFFQDRIPKSKIICINTSKANLAVIFNDWSGLIATSYRINDQKSVENSQKTNHKTIFQNSLKTSEKDEKKDEFKNYKIKTDFTPNFTENNHERNSEINIFQKGEKNVIKDGPYIESKSKIMGFYFGTSIGSVEIKSQDYQKYYHNKKNLNDSQNKVELLSDDDDFYSLSFGAVLFSDKTALKIISNFNEDHFVLNRETVLNLNMTSKEHVIQYFNGNSEAIQYDINMKIDEEKDFINFRSFNSSTNFTGNAFIQKIGDIEQPQLLTWFVSNQSQMEHLLIELKTESNSKSYGRLWTNNDHYKVIPAFKYSKITIAEIVVAVVAIVVLIVITVGIINLVVYIRKKNINNHRIKENNSDSNGNVTNMNVTINDNCYECDKVKKIEELSAENKIVGDSERIL</sequence>
<dbReference type="GeneID" id="94847264"/>
<feature type="chain" id="PRO_5009630161" description="Peptidase A1 domain-containing protein" evidence="2">
    <location>
        <begin position="17"/>
        <end position="429"/>
    </location>
</feature>
<evidence type="ECO:0000256" key="2">
    <source>
        <dbReference type="SAM" id="SignalP"/>
    </source>
</evidence>
<dbReference type="EMBL" id="MLAK01001312">
    <property type="protein sequence ID" value="OHS94534.1"/>
    <property type="molecule type" value="Genomic_DNA"/>
</dbReference>
<keyword evidence="2" id="KW-0732">Signal</keyword>
<dbReference type="RefSeq" id="XP_068347671.1">
    <property type="nucleotide sequence ID" value="XM_068512560.1"/>
</dbReference>
<keyword evidence="1" id="KW-0472">Membrane</keyword>